<dbReference type="GO" id="GO:0006508">
    <property type="term" value="P:proteolysis"/>
    <property type="evidence" value="ECO:0007669"/>
    <property type="project" value="InterPro"/>
</dbReference>
<dbReference type="GO" id="GO:0004190">
    <property type="term" value="F:aspartic-type endopeptidase activity"/>
    <property type="evidence" value="ECO:0007669"/>
    <property type="project" value="InterPro"/>
</dbReference>
<dbReference type="Pfam" id="PF03564">
    <property type="entry name" value="DUF1759"/>
    <property type="match status" value="1"/>
</dbReference>
<keyword evidence="3" id="KW-1185">Reference proteome</keyword>
<evidence type="ECO:0000256" key="1">
    <source>
        <dbReference type="SAM" id="MobiDB-lite"/>
    </source>
</evidence>
<dbReference type="PROSITE" id="PS00141">
    <property type="entry name" value="ASP_PROTEASE"/>
    <property type="match status" value="2"/>
</dbReference>
<dbReference type="OrthoDB" id="5864015at2759"/>
<sequence>MAHGEKGKKKLVNCLLDTGSERSLIRSDVADELDLQGPTKTMTVKGVNGLHVRIADVRRVQFRLPPLPSKGLEPFNEGIELTALSLPSLCDDLVATPTPCLKIRVGYRRRRFRGRDDVISNEEFIIFCIDFNRWNKVPNSNQIVKRNYNISWCHEPGGRNLKILVFIPREEVGDDEATSADRTEAPARCHHSNAQYAEARRAQLALEDALPDGEALEATLREWHELSNEVFETRNQAGIFLKEKGNGPAVNPKQTASLTSAAEQVKPPRVPLPKFDGDILQFKSFWDQFESSIHQQEALKAIEGVTICAENYPEVVQTLKTRFYRIPDVVESHVLSVMNVKACSNEGAGKLTRLHDDLNRHFLELKALGKDVNCGLSGFHVILPALKRKLPSGTVTEWKTFVKDKKDDEIRSDNEGPNDKEPHHNARNPDLRFTTAAVQMEPGGGCPVCKGDHLADCCPRFRSYSVEQRRHWAMRLKLCFVCLAQGHRRERCQKRQSNQFWNPLLAGGAVPAGKAPPKQASSSARSYGIDSTEEKALLSRNPNEKVEDVGLLSEDSPVGIHLSSTEGQTAIRLPVVRAMAHGEKGKKKLVNCLLDTGSERSLIRSDVADELDLQGPTRAMTVKGVNGLHVRIADVRRVQFRLTPIPSKGLEPFNEGIELTALSLPSLCDDLVATPTPWFCKDKIPSLPEFSNVNAELPSTDGLKLK</sequence>
<dbReference type="AlphaFoldDB" id="A0A0V0ZG94"/>
<protein>
    <recommendedName>
        <fullName evidence="4">Peptidase A2 domain-containing protein</fullName>
    </recommendedName>
</protein>
<dbReference type="PANTHER" id="PTHR22955">
    <property type="entry name" value="RETROTRANSPOSON"/>
    <property type="match status" value="1"/>
</dbReference>
<dbReference type="PANTHER" id="PTHR22955:SF65">
    <property type="entry name" value="INTEGRASE CATALYTIC DOMAIN-CONTAINING PROTEIN"/>
    <property type="match status" value="1"/>
</dbReference>
<dbReference type="EMBL" id="JYDQ01000197">
    <property type="protein sequence ID" value="KRY11363.1"/>
    <property type="molecule type" value="Genomic_DNA"/>
</dbReference>
<gene>
    <name evidence="2" type="ORF">T12_14397</name>
</gene>
<dbReference type="InterPro" id="IPR001969">
    <property type="entry name" value="Aspartic_peptidase_AS"/>
</dbReference>
<evidence type="ECO:0000313" key="3">
    <source>
        <dbReference type="Proteomes" id="UP000054783"/>
    </source>
</evidence>
<dbReference type="InterPro" id="IPR005312">
    <property type="entry name" value="DUF1759"/>
</dbReference>
<dbReference type="Proteomes" id="UP000054783">
    <property type="component" value="Unassembled WGS sequence"/>
</dbReference>
<reference evidence="2 3" key="1">
    <citation type="submission" date="2015-01" db="EMBL/GenBank/DDBJ databases">
        <title>Evolution of Trichinella species and genotypes.</title>
        <authorList>
            <person name="Korhonen P.K."/>
            <person name="Edoardo P."/>
            <person name="Giuseppe L.R."/>
            <person name="Gasser R.B."/>
        </authorList>
    </citation>
    <scope>NUCLEOTIDE SEQUENCE [LARGE SCALE GENOMIC DNA]</scope>
    <source>
        <strain evidence="2">ISS2496</strain>
    </source>
</reference>
<accession>A0A0V0ZG94</accession>
<proteinExistence type="predicted"/>
<organism evidence="2 3">
    <name type="scientific">Trichinella patagoniensis</name>
    <dbReference type="NCBI Taxonomy" id="990121"/>
    <lineage>
        <taxon>Eukaryota</taxon>
        <taxon>Metazoa</taxon>
        <taxon>Ecdysozoa</taxon>
        <taxon>Nematoda</taxon>
        <taxon>Enoplea</taxon>
        <taxon>Dorylaimia</taxon>
        <taxon>Trichinellida</taxon>
        <taxon>Trichinellidae</taxon>
        <taxon>Trichinella</taxon>
    </lineage>
</organism>
<comment type="caution">
    <text evidence="2">The sequence shown here is derived from an EMBL/GenBank/DDBJ whole genome shotgun (WGS) entry which is preliminary data.</text>
</comment>
<evidence type="ECO:0000313" key="2">
    <source>
        <dbReference type="EMBL" id="KRY11363.1"/>
    </source>
</evidence>
<feature type="region of interest" description="Disordered" evidence="1">
    <location>
        <begin position="407"/>
        <end position="428"/>
    </location>
</feature>
<evidence type="ECO:0008006" key="4">
    <source>
        <dbReference type="Google" id="ProtNLM"/>
    </source>
</evidence>
<name>A0A0V0ZG94_9BILA</name>